<evidence type="ECO:0000313" key="10">
    <source>
        <dbReference type="Proteomes" id="UP000664044"/>
    </source>
</evidence>
<dbReference type="InterPro" id="IPR017853">
    <property type="entry name" value="GH"/>
</dbReference>
<dbReference type="PROSITE" id="PS00591">
    <property type="entry name" value="GH10_1"/>
    <property type="match status" value="1"/>
</dbReference>
<accession>A0ABS3G876</accession>
<keyword evidence="7" id="KW-0732">Signal</keyword>
<dbReference type="PROSITE" id="PS51760">
    <property type="entry name" value="GH10_2"/>
    <property type="match status" value="1"/>
</dbReference>
<keyword evidence="3 6" id="KW-0326">Glycosidase</keyword>
<evidence type="ECO:0000256" key="1">
    <source>
        <dbReference type="ARBA" id="ARBA00022801"/>
    </source>
</evidence>
<keyword evidence="1 6" id="KW-0378">Hydrolase</keyword>
<feature type="domain" description="GH10" evidence="8">
    <location>
        <begin position="22"/>
        <end position="369"/>
    </location>
</feature>
<name>A0ABS3G876_9FLAO</name>
<evidence type="ECO:0000256" key="2">
    <source>
        <dbReference type="ARBA" id="ARBA00023277"/>
    </source>
</evidence>
<dbReference type="EC" id="3.2.1.8" evidence="6"/>
<organism evidence="9 10">
    <name type="scientific">Flagellimonas aurea</name>
    <dbReference type="NCBI Taxonomy" id="2915619"/>
    <lineage>
        <taxon>Bacteria</taxon>
        <taxon>Pseudomonadati</taxon>
        <taxon>Bacteroidota</taxon>
        <taxon>Flavobacteriia</taxon>
        <taxon>Flavobacteriales</taxon>
        <taxon>Flavobacteriaceae</taxon>
        <taxon>Flagellimonas</taxon>
    </lineage>
</organism>
<dbReference type="InterPro" id="IPR044846">
    <property type="entry name" value="GH10"/>
</dbReference>
<dbReference type="Proteomes" id="UP000664044">
    <property type="component" value="Unassembled WGS sequence"/>
</dbReference>
<gene>
    <name evidence="9" type="ORF">J0656_12115</name>
</gene>
<dbReference type="EMBL" id="JAFLNL010000006">
    <property type="protein sequence ID" value="MBO0354762.1"/>
    <property type="molecule type" value="Genomic_DNA"/>
</dbReference>
<comment type="catalytic activity">
    <reaction evidence="6">
        <text>Endohydrolysis of (1-&gt;4)-beta-D-xylosidic linkages in xylans.</text>
        <dbReference type="EC" id="3.2.1.8"/>
    </reaction>
</comment>
<evidence type="ECO:0000256" key="6">
    <source>
        <dbReference type="RuleBase" id="RU361174"/>
    </source>
</evidence>
<dbReference type="InterPro" id="IPR001000">
    <property type="entry name" value="GH10_dom"/>
</dbReference>
<keyword evidence="4 6" id="KW-0624">Polysaccharide degradation</keyword>
<feature type="signal peptide" evidence="7">
    <location>
        <begin position="1"/>
        <end position="22"/>
    </location>
</feature>
<comment type="caution">
    <text evidence="9">The sequence shown here is derived from an EMBL/GenBank/DDBJ whole genome shotgun (WGS) entry which is preliminary data.</text>
</comment>
<protein>
    <recommendedName>
        <fullName evidence="6">Beta-xylanase</fullName>
        <ecNumber evidence="6">3.2.1.8</ecNumber>
    </recommendedName>
</protein>
<proteinExistence type="inferred from homology"/>
<dbReference type="SMART" id="SM00633">
    <property type="entry name" value="Glyco_10"/>
    <property type="match status" value="1"/>
</dbReference>
<feature type="chain" id="PRO_5047290154" description="Beta-xylanase" evidence="7">
    <location>
        <begin position="23"/>
        <end position="372"/>
    </location>
</feature>
<dbReference type="InterPro" id="IPR031158">
    <property type="entry name" value="GH10_AS"/>
</dbReference>
<dbReference type="SUPFAM" id="SSF51445">
    <property type="entry name" value="(Trans)glycosidases"/>
    <property type="match status" value="1"/>
</dbReference>
<evidence type="ECO:0000256" key="3">
    <source>
        <dbReference type="ARBA" id="ARBA00023295"/>
    </source>
</evidence>
<keyword evidence="10" id="KW-1185">Reference proteome</keyword>
<dbReference type="PRINTS" id="PR00134">
    <property type="entry name" value="GLHYDRLASE10"/>
</dbReference>
<evidence type="ECO:0000259" key="8">
    <source>
        <dbReference type="PROSITE" id="PS51760"/>
    </source>
</evidence>
<dbReference type="PANTHER" id="PTHR31490:SF90">
    <property type="entry name" value="ENDO-1,4-BETA-XYLANASE A"/>
    <property type="match status" value="1"/>
</dbReference>
<feature type="active site" description="Nucleophile" evidence="5">
    <location>
        <position position="263"/>
    </location>
</feature>
<keyword evidence="2 6" id="KW-0119">Carbohydrate metabolism</keyword>
<evidence type="ECO:0000256" key="7">
    <source>
        <dbReference type="SAM" id="SignalP"/>
    </source>
</evidence>
<evidence type="ECO:0000256" key="5">
    <source>
        <dbReference type="PROSITE-ProRule" id="PRU10061"/>
    </source>
</evidence>
<evidence type="ECO:0000313" key="9">
    <source>
        <dbReference type="EMBL" id="MBO0354762.1"/>
    </source>
</evidence>
<comment type="similarity">
    <text evidence="6">Belongs to the glycosyl hydrolase 10 (cellulase F) family.</text>
</comment>
<reference evidence="9 10" key="1">
    <citation type="submission" date="2021-03" db="EMBL/GenBank/DDBJ databases">
        <title>Muricauda lutimaris sp. nov. and Muricauda ruestringensis sp. nov, two marine members of the Flavobacteriaceae isolated from deep sea sediments of Western Pacific.</title>
        <authorList>
            <person name="Zhao S."/>
            <person name="Liu R."/>
        </authorList>
    </citation>
    <scope>NUCLEOTIDE SEQUENCE [LARGE SCALE GENOMIC DNA]</scope>
    <source>
        <strain evidence="9 10">BC31-1-A7</strain>
    </source>
</reference>
<dbReference type="Pfam" id="PF00331">
    <property type="entry name" value="Glyco_hydro_10"/>
    <property type="match status" value="1"/>
</dbReference>
<evidence type="ECO:0000256" key="4">
    <source>
        <dbReference type="ARBA" id="ARBA00023326"/>
    </source>
</evidence>
<dbReference type="PANTHER" id="PTHR31490">
    <property type="entry name" value="GLYCOSYL HYDROLASE"/>
    <property type="match status" value="1"/>
</dbReference>
<dbReference type="Gene3D" id="3.20.20.80">
    <property type="entry name" value="Glycosidases"/>
    <property type="match status" value="1"/>
</dbReference>
<sequence>MVNKLVFLILSTVILVGNQSFAQKKITLKEAFKDKFLIGVAVNRSQINQSNQEETKLITSQFNALTAENDMKWMYIHPKEDTFNFEQADKLVELAKANDMFVVGHTLVWHSQLAPWVFKTDKGDTINNAELTSRLKKHISTIVEKYKGKIDAWDVVNEALAEDGSYRKSPFYTIGGESFIENAFRFAHTADPEAELYYNDYNLINAEKRDGAIRIINNLKSKNIKIDGVGIQAHWSLEEPTIEEIETAIKMYSETGVKVMFTELDISVLPSPWNSPTADVSVSFENNPTMNPYPNGLPDSVQTQLAKRYAAIFELFNKHADKIGRVTFWGLHDGLSWKNNFPIRGRTDYTLLFDRAMEPKKAFNAVIDTVND</sequence>